<dbReference type="RefSeq" id="WP_132519327.1">
    <property type="nucleotide sequence ID" value="NZ_SMKP01000283.1"/>
</dbReference>
<dbReference type="Gene3D" id="1.20.1440.30">
    <property type="entry name" value="Biosynthetic Protein domain"/>
    <property type="match status" value="1"/>
</dbReference>
<accession>A0A4R4VPR2</accession>
<dbReference type="EMBL" id="SMKP01000283">
    <property type="protein sequence ID" value="TDD06007.1"/>
    <property type="molecule type" value="Genomic_DNA"/>
</dbReference>
<dbReference type="InterPro" id="IPR007815">
    <property type="entry name" value="Emycin_Estase"/>
</dbReference>
<reference evidence="1 2" key="1">
    <citation type="submission" date="2019-03" db="EMBL/GenBank/DDBJ databases">
        <title>Draft genome sequences of novel Actinobacteria.</title>
        <authorList>
            <person name="Sahin N."/>
            <person name="Ay H."/>
            <person name="Saygin H."/>
        </authorList>
    </citation>
    <scope>NUCLEOTIDE SEQUENCE [LARGE SCALE GENOMIC DNA]</scope>
    <source>
        <strain evidence="1 2">KC712</strain>
    </source>
</reference>
<protein>
    <submittedName>
        <fullName evidence="1">Erythromycin esterase family protein</fullName>
    </submittedName>
</protein>
<gene>
    <name evidence="1" type="ORF">E1294_49155</name>
</gene>
<dbReference type="CDD" id="cd14728">
    <property type="entry name" value="Ere-like"/>
    <property type="match status" value="1"/>
</dbReference>
<dbReference type="PANTHER" id="PTHR31299:SF0">
    <property type="entry name" value="ESTERASE, PUTATIVE (AFU_ORTHOLOGUE AFUA_1G05850)-RELATED"/>
    <property type="match status" value="1"/>
</dbReference>
<dbReference type="Pfam" id="PF05139">
    <property type="entry name" value="Erythro_esteras"/>
    <property type="match status" value="1"/>
</dbReference>
<dbReference type="AlphaFoldDB" id="A0A4R4VPR2"/>
<proteinExistence type="predicted"/>
<evidence type="ECO:0000313" key="2">
    <source>
        <dbReference type="Proteomes" id="UP000294543"/>
    </source>
</evidence>
<dbReference type="PANTHER" id="PTHR31299">
    <property type="entry name" value="ESTERASE, PUTATIVE (AFU_ORTHOLOGUE AFUA_1G05850)-RELATED"/>
    <property type="match status" value="1"/>
</dbReference>
<dbReference type="Gene3D" id="3.30.1870.10">
    <property type="entry name" value="EreA-like, domain 2"/>
    <property type="match status" value="1"/>
</dbReference>
<dbReference type="Proteomes" id="UP000294543">
    <property type="component" value="Unassembled WGS sequence"/>
</dbReference>
<dbReference type="SUPFAM" id="SSF159501">
    <property type="entry name" value="EreA/ChaN-like"/>
    <property type="match status" value="1"/>
</dbReference>
<dbReference type="InterPro" id="IPR052036">
    <property type="entry name" value="Hydrolase/PRTase-associated"/>
</dbReference>
<keyword evidence="2" id="KW-1185">Reference proteome</keyword>
<organism evidence="1 2">
    <name type="scientific">Nonomuraea diastatica</name>
    <dbReference type="NCBI Taxonomy" id="1848329"/>
    <lineage>
        <taxon>Bacteria</taxon>
        <taxon>Bacillati</taxon>
        <taxon>Actinomycetota</taxon>
        <taxon>Actinomycetes</taxon>
        <taxon>Streptosporangiales</taxon>
        <taxon>Streptosporangiaceae</taxon>
        <taxon>Nonomuraea</taxon>
    </lineage>
</organism>
<dbReference type="Gene3D" id="3.40.1660.10">
    <property type="entry name" value="EreA-like (biosynthetic domain)"/>
    <property type="match status" value="1"/>
</dbReference>
<dbReference type="GO" id="GO:0046677">
    <property type="term" value="P:response to antibiotic"/>
    <property type="evidence" value="ECO:0007669"/>
    <property type="project" value="InterPro"/>
</dbReference>
<comment type="caution">
    <text evidence="1">The sequence shown here is derived from an EMBL/GenBank/DDBJ whole genome shotgun (WGS) entry which is preliminary data.</text>
</comment>
<name>A0A4R4VPR2_9ACTN</name>
<evidence type="ECO:0000313" key="1">
    <source>
        <dbReference type="EMBL" id="TDD06007.1"/>
    </source>
</evidence>
<dbReference type="OrthoDB" id="9810066at2"/>
<sequence>MRFTQWLDQNAFTAETIDPTASLDDLAPLRAMIGDARVVAIGESAHHVREFYLLRHRLLRFLVERCGFTVYAFEAPYVEAEAVDAWVHGGPGTIAKLTAPNTMDLTHCPEMHDTLSWLRDYNTTTNHPVRFAGTLAGNGGGSPLPELQKVADYLRRADPDALPLLDRAITAAGTYHAADPMRAIQNYLAVDQAARDTVTANLSRLFARLESMAARPPAGWAAAKTYLRGAWLVDHLHRDMAGQGLATGTTPLDAFIAESVLQQLELDPTAKIVLAVHNVHLRTTEVDHDGAAGLFPAGYHLRNALGDAYLAIAATGNHGRIAAGAVDADEPTGFRYTEHHLPEPQPDSIEAAFDTTAALTIADLRAARPDIDDAAAFQSFRQNDHFLGVTVFDALDAVAYLPHLHTTAQPAAPHS</sequence>